<evidence type="ECO:0000313" key="2">
    <source>
        <dbReference type="Proteomes" id="UP000655830"/>
    </source>
</evidence>
<comment type="caution">
    <text evidence="1">The sequence shown here is derived from an EMBL/GenBank/DDBJ whole genome shotgun (WGS) entry which is preliminary data.</text>
</comment>
<dbReference type="AlphaFoldDB" id="A0A926EMN0"/>
<gene>
    <name evidence="1" type="ORF">H8718_15120</name>
</gene>
<proteinExistence type="predicted"/>
<reference evidence="1" key="1">
    <citation type="submission" date="2020-08" db="EMBL/GenBank/DDBJ databases">
        <title>Genome public.</title>
        <authorList>
            <person name="Liu C."/>
            <person name="Sun Q."/>
        </authorList>
    </citation>
    <scope>NUCLEOTIDE SEQUENCE</scope>
    <source>
        <strain evidence="1">NSJ-12</strain>
    </source>
</reference>
<accession>A0A926EMN0</accession>
<protein>
    <submittedName>
        <fullName evidence="1">Uncharacterized protein</fullName>
    </submittedName>
</protein>
<sequence length="169" mass="19016">MILAIDPGNIQSAYVLTTDELAIKDKGKVENEALLEKIYKVADFHVEELHAAIEMVACYGMAVGKEIFDTCVMIGRIVQVLDDLDIPYTYIFRKDEKITLCNSMKAKDANIRQALIDRFAQHDFKNGKGTKANPDTFYGFKADIWAAMAVAVTYHDLYLKGENENGKQN</sequence>
<keyword evidence="2" id="KW-1185">Reference proteome</keyword>
<dbReference type="EMBL" id="JACRSY010000029">
    <property type="protein sequence ID" value="MBC8580848.1"/>
    <property type="molecule type" value="Genomic_DNA"/>
</dbReference>
<name>A0A926EMN0_9FIRM</name>
<evidence type="ECO:0000313" key="1">
    <source>
        <dbReference type="EMBL" id="MBC8580848.1"/>
    </source>
</evidence>
<organism evidence="1 2">
    <name type="scientific">Zhenhengia yiwuensis</name>
    <dbReference type="NCBI Taxonomy" id="2763666"/>
    <lineage>
        <taxon>Bacteria</taxon>
        <taxon>Bacillati</taxon>
        <taxon>Bacillota</taxon>
        <taxon>Clostridia</taxon>
        <taxon>Lachnospirales</taxon>
        <taxon>Lachnospiraceae</taxon>
        <taxon>Zhenhengia</taxon>
    </lineage>
</organism>
<dbReference type="Proteomes" id="UP000655830">
    <property type="component" value="Unassembled WGS sequence"/>
</dbReference>
<dbReference type="RefSeq" id="WP_249333545.1">
    <property type="nucleotide sequence ID" value="NZ_JACRSY010000029.1"/>
</dbReference>